<sequence>MIICSQNELVLWIIFQGLTINFTDGPQSFISLKEGMHFLAPYLAAKYVQESRCLLLYLCFHLLHLAREELQNF</sequence>
<evidence type="ECO:0000313" key="1">
    <source>
        <dbReference type="EMBL" id="KAE9613710.1"/>
    </source>
</evidence>
<organism evidence="1 2">
    <name type="scientific">Lupinus albus</name>
    <name type="common">White lupine</name>
    <name type="synonym">Lupinus termis</name>
    <dbReference type="NCBI Taxonomy" id="3870"/>
    <lineage>
        <taxon>Eukaryota</taxon>
        <taxon>Viridiplantae</taxon>
        <taxon>Streptophyta</taxon>
        <taxon>Embryophyta</taxon>
        <taxon>Tracheophyta</taxon>
        <taxon>Spermatophyta</taxon>
        <taxon>Magnoliopsida</taxon>
        <taxon>eudicotyledons</taxon>
        <taxon>Gunneridae</taxon>
        <taxon>Pentapetalae</taxon>
        <taxon>rosids</taxon>
        <taxon>fabids</taxon>
        <taxon>Fabales</taxon>
        <taxon>Fabaceae</taxon>
        <taxon>Papilionoideae</taxon>
        <taxon>50 kb inversion clade</taxon>
        <taxon>genistoids sensu lato</taxon>
        <taxon>core genistoids</taxon>
        <taxon>Genisteae</taxon>
        <taxon>Lupinus</taxon>
    </lineage>
</organism>
<reference evidence="2" key="1">
    <citation type="journal article" date="2020" name="Nat. Commun.">
        <title>Genome sequence of the cluster root forming white lupin.</title>
        <authorList>
            <person name="Hufnagel B."/>
            <person name="Marques A."/>
            <person name="Soriano A."/>
            <person name="Marques L."/>
            <person name="Divol F."/>
            <person name="Doumas P."/>
            <person name="Sallet E."/>
            <person name="Mancinotti D."/>
            <person name="Carrere S."/>
            <person name="Marande W."/>
            <person name="Arribat S."/>
            <person name="Keller J."/>
            <person name="Huneau C."/>
            <person name="Blein T."/>
            <person name="Aime D."/>
            <person name="Laguerre M."/>
            <person name="Taylor J."/>
            <person name="Schubert V."/>
            <person name="Nelson M."/>
            <person name="Geu-Flores F."/>
            <person name="Crespi M."/>
            <person name="Gallardo-Guerrero K."/>
            <person name="Delaux P.-M."/>
            <person name="Salse J."/>
            <person name="Berges H."/>
            <person name="Guyot R."/>
            <person name="Gouzy J."/>
            <person name="Peret B."/>
        </authorList>
    </citation>
    <scope>NUCLEOTIDE SEQUENCE [LARGE SCALE GENOMIC DNA]</scope>
    <source>
        <strain evidence="2">cv. Amiga</strain>
    </source>
</reference>
<protein>
    <submittedName>
        <fullName evidence="1">Uncharacterized protein</fullName>
    </submittedName>
</protein>
<accession>A0A6A4QIF0</accession>
<proteinExistence type="predicted"/>
<dbReference type="EMBL" id="WOCE01000005">
    <property type="protein sequence ID" value="KAE9613710.1"/>
    <property type="molecule type" value="Genomic_DNA"/>
</dbReference>
<comment type="caution">
    <text evidence="1">The sequence shown here is derived from an EMBL/GenBank/DDBJ whole genome shotgun (WGS) entry which is preliminary data.</text>
</comment>
<evidence type="ECO:0000313" key="2">
    <source>
        <dbReference type="Proteomes" id="UP000447434"/>
    </source>
</evidence>
<keyword evidence="2" id="KW-1185">Reference proteome</keyword>
<gene>
    <name evidence="1" type="ORF">Lalb_Chr05g0220301</name>
</gene>
<dbReference type="AlphaFoldDB" id="A0A6A4QIF0"/>
<dbReference type="Proteomes" id="UP000447434">
    <property type="component" value="Chromosome 5"/>
</dbReference>
<name>A0A6A4QIF0_LUPAL</name>